<evidence type="ECO:0000313" key="1">
    <source>
        <dbReference type="EMBL" id="JAH21416.1"/>
    </source>
</evidence>
<protein>
    <submittedName>
        <fullName evidence="1">Uncharacterized protein</fullName>
    </submittedName>
</protein>
<dbReference type="AlphaFoldDB" id="A0A0E9QWU9"/>
<reference evidence="1" key="2">
    <citation type="journal article" date="2015" name="Fish Shellfish Immunol.">
        <title>Early steps in the European eel (Anguilla anguilla)-Vibrio vulnificus interaction in the gills: Role of the RtxA13 toxin.</title>
        <authorList>
            <person name="Callol A."/>
            <person name="Pajuelo D."/>
            <person name="Ebbesson L."/>
            <person name="Teles M."/>
            <person name="MacKenzie S."/>
            <person name="Amaro C."/>
        </authorList>
    </citation>
    <scope>NUCLEOTIDE SEQUENCE</scope>
</reference>
<organism evidence="1">
    <name type="scientific">Anguilla anguilla</name>
    <name type="common">European freshwater eel</name>
    <name type="synonym">Muraena anguilla</name>
    <dbReference type="NCBI Taxonomy" id="7936"/>
    <lineage>
        <taxon>Eukaryota</taxon>
        <taxon>Metazoa</taxon>
        <taxon>Chordata</taxon>
        <taxon>Craniata</taxon>
        <taxon>Vertebrata</taxon>
        <taxon>Euteleostomi</taxon>
        <taxon>Actinopterygii</taxon>
        <taxon>Neopterygii</taxon>
        <taxon>Teleostei</taxon>
        <taxon>Anguilliformes</taxon>
        <taxon>Anguillidae</taxon>
        <taxon>Anguilla</taxon>
    </lineage>
</organism>
<accession>A0A0E9QWU9</accession>
<reference evidence="1" key="1">
    <citation type="submission" date="2014-11" db="EMBL/GenBank/DDBJ databases">
        <authorList>
            <person name="Amaro Gonzalez C."/>
        </authorList>
    </citation>
    <scope>NUCLEOTIDE SEQUENCE</scope>
</reference>
<proteinExistence type="predicted"/>
<sequence>MRVGRKMTPDPRQLRRRHHTQTLIHANTHTHTPIPPDHHHVYLHVYLSTIAVILEHDAYIHIYGAAVRKVAVSHNR</sequence>
<dbReference type="EMBL" id="GBXM01087161">
    <property type="protein sequence ID" value="JAH21416.1"/>
    <property type="molecule type" value="Transcribed_RNA"/>
</dbReference>
<name>A0A0E9QWU9_ANGAN</name>